<dbReference type="InterPro" id="IPR014748">
    <property type="entry name" value="Enoyl-CoA_hydra_C"/>
</dbReference>
<dbReference type="PANTHER" id="PTHR43459">
    <property type="entry name" value="ENOYL-COA HYDRATASE"/>
    <property type="match status" value="1"/>
</dbReference>
<comment type="similarity">
    <text evidence="1">Belongs to the enoyl-CoA hydratase/isomerase family.</text>
</comment>
<reference evidence="2 3" key="1">
    <citation type="submission" date="2020-08" db="EMBL/GenBank/DDBJ databases">
        <title>Complete Genome Sequence of Effusibacillus dendaii Strain skT53, Isolated from Farmland soil.</title>
        <authorList>
            <person name="Konishi T."/>
            <person name="Kawasaki H."/>
        </authorList>
    </citation>
    <scope>NUCLEOTIDE SEQUENCE [LARGE SCALE GENOMIC DNA]</scope>
    <source>
        <strain evidence="3">skT53</strain>
    </source>
</reference>
<dbReference type="PANTHER" id="PTHR43459:SF1">
    <property type="entry name" value="EG:BACN32G11.4 PROTEIN"/>
    <property type="match status" value="1"/>
</dbReference>
<dbReference type="SUPFAM" id="SSF52096">
    <property type="entry name" value="ClpP/crotonase"/>
    <property type="match status" value="1"/>
</dbReference>
<sequence>MKRQDLIAKQDGNVLCLTLNRPESLNAFSPDMMEGMLEAVEYARKNEGVRAVLLSGAGRAFSAGGDVKGMGQGSTPLLTYDHVGRLNRLVTAMSELEVPIVAAVHGYAAGAGVCLALACDNILAAEDSKFVLSFSKVGLIADGGGLFFLPRTIGLYRAKELLFNAEPIDAQTALNWGMVNRLYPANRLMEEALSYAQKLANGPSRSIGMIKKIANKSLMADLAAILETERMTQAMIRTTEDHKEGVQAFIEKRSPNFKGR</sequence>
<protein>
    <submittedName>
        <fullName evidence="2">Enoyl-CoA hydratase</fullName>
    </submittedName>
</protein>
<dbReference type="InterPro" id="IPR001753">
    <property type="entry name" value="Enoyl-CoA_hydra/iso"/>
</dbReference>
<dbReference type="Gene3D" id="3.90.226.10">
    <property type="entry name" value="2-enoyl-CoA Hydratase, Chain A, domain 1"/>
    <property type="match status" value="1"/>
</dbReference>
<evidence type="ECO:0000256" key="1">
    <source>
        <dbReference type="ARBA" id="ARBA00005254"/>
    </source>
</evidence>
<evidence type="ECO:0000313" key="3">
    <source>
        <dbReference type="Proteomes" id="UP000593802"/>
    </source>
</evidence>
<keyword evidence="3" id="KW-1185">Reference proteome</keyword>
<dbReference type="Pfam" id="PF00378">
    <property type="entry name" value="ECH_1"/>
    <property type="match status" value="1"/>
</dbReference>
<gene>
    <name evidence="2" type="ORF">skT53_16400</name>
</gene>
<dbReference type="InterPro" id="IPR029045">
    <property type="entry name" value="ClpP/crotonase-like_dom_sf"/>
</dbReference>
<organism evidence="2 3">
    <name type="scientific">Effusibacillus dendaii</name>
    <dbReference type="NCBI Taxonomy" id="2743772"/>
    <lineage>
        <taxon>Bacteria</taxon>
        <taxon>Bacillati</taxon>
        <taxon>Bacillota</taxon>
        <taxon>Bacilli</taxon>
        <taxon>Bacillales</taxon>
        <taxon>Alicyclobacillaceae</taxon>
        <taxon>Effusibacillus</taxon>
    </lineage>
</organism>
<proteinExistence type="inferred from homology"/>
<accession>A0A7I8D996</accession>
<dbReference type="AlphaFoldDB" id="A0A7I8D996"/>
<dbReference type="CDD" id="cd06558">
    <property type="entry name" value="crotonase-like"/>
    <property type="match status" value="1"/>
</dbReference>
<evidence type="ECO:0000313" key="2">
    <source>
        <dbReference type="EMBL" id="BCJ86655.1"/>
    </source>
</evidence>
<dbReference type="GO" id="GO:0003824">
    <property type="term" value="F:catalytic activity"/>
    <property type="evidence" value="ECO:0007669"/>
    <property type="project" value="UniProtKB-ARBA"/>
</dbReference>
<dbReference type="Gene3D" id="1.10.12.10">
    <property type="entry name" value="Lyase 2-enoyl-coa Hydratase, Chain A, domain 2"/>
    <property type="match status" value="1"/>
</dbReference>
<dbReference type="EMBL" id="AP023366">
    <property type="protein sequence ID" value="BCJ86655.1"/>
    <property type="molecule type" value="Genomic_DNA"/>
</dbReference>
<name>A0A7I8D996_9BACL</name>
<dbReference type="RefSeq" id="WP_200760637.1">
    <property type="nucleotide sequence ID" value="NZ_AP023366.1"/>
</dbReference>
<dbReference type="KEGG" id="eff:skT53_16400"/>
<dbReference type="Proteomes" id="UP000593802">
    <property type="component" value="Chromosome"/>
</dbReference>